<name>A0AA41VG95_PAPNU</name>
<protein>
    <recommendedName>
        <fullName evidence="1">Alpha/beta hydrolase fold-3 domain-containing protein</fullName>
    </recommendedName>
</protein>
<dbReference type="InterPro" id="IPR050466">
    <property type="entry name" value="Carboxylest/Gibb_receptor"/>
</dbReference>
<dbReference type="Pfam" id="PF07859">
    <property type="entry name" value="Abhydrolase_3"/>
    <property type="match status" value="1"/>
</dbReference>
<accession>A0AA41VG95</accession>
<dbReference type="SUPFAM" id="SSF53474">
    <property type="entry name" value="alpha/beta-Hydrolases"/>
    <property type="match status" value="1"/>
</dbReference>
<evidence type="ECO:0000313" key="2">
    <source>
        <dbReference type="EMBL" id="MCL7040639.1"/>
    </source>
</evidence>
<dbReference type="AlphaFoldDB" id="A0AA41VG95"/>
<gene>
    <name evidence="2" type="ORF">MKW94_006952</name>
</gene>
<dbReference type="GO" id="GO:0016787">
    <property type="term" value="F:hydrolase activity"/>
    <property type="evidence" value="ECO:0007669"/>
    <property type="project" value="InterPro"/>
</dbReference>
<dbReference type="Gene3D" id="3.40.50.1820">
    <property type="entry name" value="alpha/beta hydrolase"/>
    <property type="match status" value="1"/>
</dbReference>
<evidence type="ECO:0000259" key="1">
    <source>
        <dbReference type="Pfam" id="PF07859"/>
    </source>
</evidence>
<dbReference type="PANTHER" id="PTHR23024:SF24">
    <property type="entry name" value="ALPHA_BETA HYDROLASE FOLD-3 DOMAIN-CONTAINING PROTEIN"/>
    <property type="match status" value="1"/>
</dbReference>
<dbReference type="InterPro" id="IPR029058">
    <property type="entry name" value="AB_hydrolase_fold"/>
</dbReference>
<sequence>MSDTTGSPILPWKTRIALSILSRVTDFTRRDNGTVNRSLMNLLDITKQIPSQPVRGLNIADITVDPSRNLWFRLYTPTDETAKLPAGTTAAEDAAATGNLPVFIFFHGGGFAFLSAASIGYDVVCRRFARENSAIVVSVNYRLAPEFKYPCQYDDGFDVLKFIDSKQCKEFPANADLSRCFLGGDSAGANIAHHVTVRASNSTTTFQELKIIGLIQIQPFYGGEERTESEIRLRNAPLVSLPRTDWLWKVFLPDGSDRNHEAANVFGSDKSVEDMKRNPNFPHTLVVIGGFDPLQDWAKRYYEGLKKCGKDVDLIVYPNGVHAFYCFPELPETDLLFKEIKDFITKKCLK</sequence>
<reference evidence="2" key="1">
    <citation type="submission" date="2022-03" db="EMBL/GenBank/DDBJ databases">
        <title>A functionally conserved STORR gene fusion in Papaver species that diverged 16.8 million years ago.</title>
        <authorList>
            <person name="Catania T."/>
        </authorList>
    </citation>
    <scope>NUCLEOTIDE SEQUENCE</scope>
    <source>
        <strain evidence="2">S-191538</strain>
    </source>
</reference>
<comment type="caution">
    <text evidence="2">The sequence shown here is derived from an EMBL/GenBank/DDBJ whole genome shotgun (WGS) entry which is preliminary data.</text>
</comment>
<dbReference type="InterPro" id="IPR013094">
    <property type="entry name" value="AB_hydrolase_3"/>
</dbReference>
<evidence type="ECO:0000313" key="3">
    <source>
        <dbReference type="Proteomes" id="UP001177140"/>
    </source>
</evidence>
<dbReference type="EMBL" id="JAJJMA010214881">
    <property type="protein sequence ID" value="MCL7040639.1"/>
    <property type="molecule type" value="Genomic_DNA"/>
</dbReference>
<dbReference type="Proteomes" id="UP001177140">
    <property type="component" value="Unassembled WGS sequence"/>
</dbReference>
<keyword evidence="3" id="KW-1185">Reference proteome</keyword>
<feature type="domain" description="Alpha/beta hydrolase fold-3" evidence="1">
    <location>
        <begin position="104"/>
        <end position="325"/>
    </location>
</feature>
<proteinExistence type="predicted"/>
<dbReference type="PANTHER" id="PTHR23024">
    <property type="entry name" value="ARYLACETAMIDE DEACETYLASE"/>
    <property type="match status" value="1"/>
</dbReference>
<organism evidence="2 3">
    <name type="scientific">Papaver nudicaule</name>
    <name type="common">Iceland poppy</name>
    <dbReference type="NCBI Taxonomy" id="74823"/>
    <lineage>
        <taxon>Eukaryota</taxon>
        <taxon>Viridiplantae</taxon>
        <taxon>Streptophyta</taxon>
        <taxon>Embryophyta</taxon>
        <taxon>Tracheophyta</taxon>
        <taxon>Spermatophyta</taxon>
        <taxon>Magnoliopsida</taxon>
        <taxon>Ranunculales</taxon>
        <taxon>Papaveraceae</taxon>
        <taxon>Papaveroideae</taxon>
        <taxon>Papaver</taxon>
    </lineage>
</organism>